<sequence>MKPLSYRAIIVAAVCAAAVALMVNSVMIRAGFGELNFSWMLGAVCLLVAAGAVWLGVQVARYRRIQTREKVPHMGPILAARAVAYAQGAIMTGALLTGWCGAILGYHVAMVSTRGFSVVFWEVLVNCVGSVALLIAGLWAQHCCRIPPEDDEDAASSSGAVKPREGGTYVGS</sequence>
<dbReference type="PATRIC" id="fig|43675.28.peg.905"/>
<dbReference type="AlphaFoldDB" id="A0A0K2RZ38"/>
<protein>
    <recommendedName>
        <fullName evidence="5">DUF3180 domain-containing protein</fullName>
    </recommendedName>
</protein>
<feature type="transmembrane region" description="Helical" evidence="2">
    <location>
        <begin position="78"/>
        <end position="106"/>
    </location>
</feature>
<evidence type="ECO:0000256" key="1">
    <source>
        <dbReference type="SAM" id="MobiDB-lite"/>
    </source>
</evidence>
<dbReference type="RefSeq" id="WP_060824224.1">
    <property type="nucleotide sequence ID" value="NZ_AP014938.1"/>
</dbReference>
<keyword evidence="2" id="KW-0472">Membrane</keyword>
<proteinExistence type="predicted"/>
<keyword evidence="2" id="KW-1133">Transmembrane helix</keyword>
<dbReference type="InterPro" id="IPR021517">
    <property type="entry name" value="DUF3180"/>
</dbReference>
<evidence type="ECO:0000313" key="3">
    <source>
        <dbReference type="EMBL" id="BAS20131.1"/>
    </source>
</evidence>
<feature type="transmembrane region" description="Helical" evidence="2">
    <location>
        <begin position="118"/>
        <end position="140"/>
    </location>
</feature>
<name>A0A0K2RZ38_9MICC</name>
<dbReference type="EMBL" id="AP014938">
    <property type="protein sequence ID" value="BAS20131.1"/>
    <property type="molecule type" value="Genomic_DNA"/>
</dbReference>
<feature type="region of interest" description="Disordered" evidence="1">
    <location>
        <begin position="151"/>
        <end position="172"/>
    </location>
</feature>
<gene>
    <name evidence="3" type="ORF">RM6536_0884</name>
</gene>
<evidence type="ECO:0000256" key="2">
    <source>
        <dbReference type="SAM" id="Phobius"/>
    </source>
</evidence>
<reference evidence="4" key="1">
    <citation type="submission" date="2015-08" db="EMBL/GenBank/DDBJ databases">
        <title>Complete genome sequence of Rothia mucilaginosa strain NUM-Rm6536.</title>
        <authorList>
            <person name="Nambu T."/>
        </authorList>
    </citation>
    <scope>NUCLEOTIDE SEQUENCE [LARGE SCALE GENOMIC DNA]</scope>
    <source>
        <strain evidence="4">NUM-Rm6536</strain>
    </source>
</reference>
<dbReference type="Pfam" id="PF11377">
    <property type="entry name" value="DUF3180"/>
    <property type="match status" value="1"/>
</dbReference>
<evidence type="ECO:0000313" key="4">
    <source>
        <dbReference type="Proteomes" id="UP000066203"/>
    </source>
</evidence>
<feature type="transmembrane region" description="Helical" evidence="2">
    <location>
        <begin position="35"/>
        <end position="57"/>
    </location>
</feature>
<dbReference type="Proteomes" id="UP000066203">
    <property type="component" value="Chromosome"/>
</dbReference>
<organism evidence="3">
    <name type="scientific">Rothia mucilaginosa</name>
    <dbReference type="NCBI Taxonomy" id="43675"/>
    <lineage>
        <taxon>Bacteria</taxon>
        <taxon>Bacillati</taxon>
        <taxon>Actinomycetota</taxon>
        <taxon>Actinomycetes</taxon>
        <taxon>Micrococcales</taxon>
        <taxon>Micrococcaceae</taxon>
        <taxon>Rothia</taxon>
    </lineage>
</organism>
<evidence type="ECO:0008006" key="5">
    <source>
        <dbReference type="Google" id="ProtNLM"/>
    </source>
</evidence>
<keyword evidence="2" id="KW-0812">Transmembrane</keyword>
<accession>A0A0K2RZ38</accession>